<feature type="domain" description="Dehydrogenase E1 component" evidence="4">
    <location>
        <begin position="203"/>
        <end position="318"/>
    </location>
</feature>
<keyword evidence="3" id="KW-0786">Thiamine pyrophosphate</keyword>
<dbReference type="PANTHER" id="PTHR11516">
    <property type="entry name" value="PYRUVATE DEHYDROGENASE E1 COMPONENT, ALPHA SUBUNIT BACTERIAL AND ORGANELLAR"/>
    <property type="match status" value="1"/>
</dbReference>
<dbReference type="GO" id="GO:0006086">
    <property type="term" value="P:pyruvate decarboxylation to acetyl-CoA"/>
    <property type="evidence" value="ECO:0007669"/>
    <property type="project" value="TreeGrafter"/>
</dbReference>
<protein>
    <recommendedName>
        <fullName evidence="4">Dehydrogenase E1 component domain-containing protein</fullName>
    </recommendedName>
</protein>
<dbReference type="AlphaFoldDB" id="X1R300"/>
<sequence>SFEEGSLIEPMACCLRGIKRANLQLGDTVFIMGAGFTGLVHLQLVKILGAGLVIVSDFLDFKLEKAKELRKEELTKEKCIDLLKCMLLIRNLEEMICELREKKGRYGPMKYLYIGATHVSIGQEAVSTGAISAISPHDYITSHHRGHGDALAKGYFVIKRMSDAALINLITKEERIADFLGFKVKDKTHAELVEEALRLHLFRAIAELFGKEAGYCKGRGGSMHIADFSRGHLGANAIVGGSMGMAVGSGMASRYFEDRKLTLCFAGDGAFNNGIAHETINMATMAQFTNGLMSKKFGIPIVFAAVNNQYGMTGQQRGEVTGKGRIQA</sequence>
<reference evidence="5" key="1">
    <citation type="journal article" date="2014" name="Front. Microbiol.">
        <title>High frequency of phylogenetically diverse reductive dehalogenase-homologous genes in deep subseafloor sedimentary metagenomes.</title>
        <authorList>
            <person name="Kawai M."/>
            <person name="Futagami T."/>
            <person name="Toyoda A."/>
            <person name="Takaki Y."/>
            <person name="Nishi S."/>
            <person name="Hori S."/>
            <person name="Arai W."/>
            <person name="Tsubouchi T."/>
            <person name="Morono Y."/>
            <person name="Uchiyama I."/>
            <person name="Ito T."/>
            <person name="Fujiyama A."/>
            <person name="Inagaki F."/>
            <person name="Takami H."/>
        </authorList>
    </citation>
    <scope>NUCLEOTIDE SEQUENCE</scope>
    <source>
        <strain evidence="5">Expedition CK06-06</strain>
    </source>
</reference>
<feature type="domain" description="Dehydrogenase E1 component" evidence="4">
    <location>
        <begin position="114"/>
        <end position="159"/>
    </location>
</feature>
<accession>X1R300</accession>
<dbReference type="InterPro" id="IPR050642">
    <property type="entry name" value="PDH_E1_Alpha_Subunit"/>
</dbReference>
<feature type="non-terminal residue" evidence="5">
    <location>
        <position position="1"/>
    </location>
</feature>
<dbReference type="InterPro" id="IPR001017">
    <property type="entry name" value="DH_E1"/>
</dbReference>
<name>X1R300_9ZZZZ</name>
<evidence type="ECO:0000259" key="4">
    <source>
        <dbReference type="Pfam" id="PF00676"/>
    </source>
</evidence>
<gene>
    <name evidence="5" type="ORF">S12H4_18258</name>
</gene>
<dbReference type="PANTHER" id="PTHR11516:SF60">
    <property type="entry name" value="PYRUVATE DEHYDROGENASE E1 COMPONENT SUBUNIT ALPHA"/>
    <property type="match status" value="1"/>
</dbReference>
<evidence type="ECO:0000256" key="2">
    <source>
        <dbReference type="ARBA" id="ARBA00023002"/>
    </source>
</evidence>
<dbReference type="SUPFAM" id="SSF52518">
    <property type="entry name" value="Thiamin diphosphate-binding fold (THDP-binding)"/>
    <property type="match status" value="1"/>
</dbReference>
<dbReference type="InterPro" id="IPR036291">
    <property type="entry name" value="NAD(P)-bd_dom_sf"/>
</dbReference>
<evidence type="ECO:0000256" key="3">
    <source>
        <dbReference type="ARBA" id="ARBA00023052"/>
    </source>
</evidence>
<dbReference type="SUPFAM" id="SSF51735">
    <property type="entry name" value="NAD(P)-binding Rossmann-fold domains"/>
    <property type="match status" value="1"/>
</dbReference>
<comment type="caution">
    <text evidence="5">The sequence shown here is derived from an EMBL/GenBank/DDBJ whole genome shotgun (WGS) entry which is preliminary data.</text>
</comment>
<dbReference type="EMBL" id="BARW01009001">
    <property type="protein sequence ID" value="GAI74933.1"/>
    <property type="molecule type" value="Genomic_DNA"/>
</dbReference>
<keyword evidence="2" id="KW-0560">Oxidoreductase</keyword>
<comment type="cofactor">
    <cofactor evidence="1">
        <name>thiamine diphosphate</name>
        <dbReference type="ChEBI" id="CHEBI:58937"/>
    </cofactor>
</comment>
<dbReference type="GO" id="GO:0004739">
    <property type="term" value="F:pyruvate dehydrogenase (acetyl-transferring) activity"/>
    <property type="evidence" value="ECO:0007669"/>
    <property type="project" value="TreeGrafter"/>
</dbReference>
<evidence type="ECO:0000313" key="5">
    <source>
        <dbReference type="EMBL" id="GAI74933.1"/>
    </source>
</evidence>
<evidence type="ECO:0000256" key="1">
    <source>
        <dbReference type="ARBA" id="ARBA00001964"/>
    </source>
</evidence>
<dbReference type="Gene3D" id="3.40.50.970">
    <property type="match status" value="1"/>
</dbReference>
<organism evidence="5">
    <name type="scientific">marine sediment metagenome</name>
    <dbReference type="NCBI Taxonomy" id="412755"/>
    <lineage>
        <taxon>unclassified sequences</taxon>
        <taxon>metagenomes</taxon>
        <taxon>ecological metagenomes</taxon>
    </lineage>
</organism>
<proteinExistence type="predicted"/>
<dbReference type="InterPro" id="IPR029061">
    <property type="entry name" value="THDP-binding"/>
</dbReference>
<dbReference type="Pfam" id="PF00676">
    <property type="entry name" value="E1_dh"/>
    <property type="match status" value="2"/>
</dbReference>
<feature type="non-terminal residue" evidence="5">
    <location>
        <position position="328"/>
    </location>
</feature>